<name>A0ABQ8JDN7_DERPT</name>
<evidence type="ECO:0000256" key="2">
    <source>
        <dbReference type="SAM" id="Phobius"/>
    </source>
</evidence>
<evidence type="ECO:0000313" key="4">
    <source>
        <dbReference type="EMBL" id="KAH9420724.1"/>
    </source>
</evidence>
<keyword evidence="3" id="KW-0732">Signal</keyword>
<evidence type="ECO:0000256" key="3">
    <source>
        <dbReference type="SAM" id="SignalP"/>
    </source>
</evidence>
<accession>A0ABQ8JDN7</accession>
<reference evidence="4 5" key="1">
    <citation type="journal article" date="2018" name="J. Allergy Clin. Immunol.">
        <title>High-quality assembly of Dermatophagoides pteronyssinus genome and transcriptome reveals a wide range of novel allergens.</title>
        <authorList>
            <person name="Liu X.Y."/>
            <person name="Yang K.Y."/>
            <person name="Wang M.Q."/>
            <person name="Kwok J.S."/>
            <person name="Zeng X."/>
            <person name="Yang Z."/>
            <person name="Xiao X.J."/>
            <person name="Lau C.P."/>
            <person name="Li Y."/>
            <person name="Huang Z.M."/>
            <person name="Ba J.G."/>
            <person name="Yim A.K."/>
            <person name="Ouyang C.Y."/>
            <person name="Ngai S.M."/>
            <person name="Chan T.F."/>
            <person name="Leung E.L."/>
            <person name="Liu L."/>
            <person name="Liu Z.G."/>
            <person name="Tsui S.K."/>
        </authorList>
    </citation>
    <scope>NUCLEOTIDE SEQUENCE [LARGE SCALE GENOMIC DNA]</scope>
    <source>
        <strain evidence="4">Derp</strain>
    </source>
</reference>
<proteinExistence type="predicted"/>
<feature type="compositionally biased region" description="Low complexity" evidence="1">
    <location>
        <begin position="186"/>
        <end position="203"/>
    </location>
</feature>
<sequence>MNLNFWLLSSSICLFIKLTSAHLDQRCNFSMCLNSIFGPIQHAYCDSNNRCRCKDGYVPVSHHRCAEAQYPGNRCENDNVCRSKDENSFCDSNRRDPICECKKSYIFDPEQKKCILFVKKPKKSTPLFPMTAIVLIACIGIFCGCGIICHNFRRQPELSVSIDHIERYASGRRQASNHHHGDLHHSNLASSSRTNNNSRNNSSDPDMPLTNPPLLQSDSHSISSKYDSLMYDDPPPPYEDAINEYHDSVVIESPLQSSSSTNNNNNTFVDQQQVQQTTIGFCTVEASKS</sequence>
<comment type="caution">
    <text evidence="4">The sequence shown here is derived from an EMBL/GenBank/DDBJ whole genome shotgun (WGS) entry which is preliminary data.</text>
</comment>
<keyword evidence="2" id="KW-0812">Transmembrane</keyword>
<evidence type="ECO:0000256" key="1">
    <source>
        <dbReference type="SAM" id="MobiDB-lite"/>
    </source>
</evidence>
<feature type="chain" id="PRO_5045396343" evidence="3">
    <location>
        <begin position="22"/>
        <end position="289"/>
    </location>
</feature>
<evidence type="ECO:0000313" key="5">
    <source>
        <dbReference type="Proteomes" id="UP000887458"/>
    </source>
</evidence>
<dbReference type="EMBL" id="NJHN03000047">
    <property type="protein sequence ID" value="KAH9420724.1"/>
    <property type="molecule type" value="Genomic_DNA"/>
</dbReference>
<keyword evidence="5" id="KW-1185">Reference proteome</keyword>
<feature type="signal peptide" evidence="3">
    <location>
        <begin position="1"/>
        <end position="21"/>
    </location>
</feature>
<gene>
    <name evidence="4" type="ORF">DERP_001155</name>
</gene>
<keyword evidence="2" id="KW-0472">Membrane</keyword>
<reference evidence="4 5" key="2">
    <citation type="journal article" date="2022" name="Mol. Biol. Evol.">
        <title>Comparative Genomics Reveals Insights into the Divergent Evolution of Astigmatic Mites and Household Pest Adaptations.</title>
        <authorList>
            <person name="Xiong Q."/>
            <person name="Wan A.T."/>
            <person name="Liu X."/>
            <person name="Fung C.S."/>
            <person name="Xiao X."/>
            <person name="Malainual N."/>
            <person name="Hou J."/>
            <person name="Wang L."/>
            <person name="Wang M."/>
            <person name="Yang K.Y."/>
            <person name="Cui Y."/>
            <person name="Leung E.L."/>
            <person name="Nong W."/>
            <person name="Shin S.K."/>
            <person name="Au S.W."/>
            <person name="Jeong K.Y."/>
            <person name="Chew F.T."/>
            <person name="Hui J.H."/>
            <person name="Leung T.F."/>
            <person name="Tungtrongchitr A."/>
            <person name="Zhong N."/>
            <person name="Liu Z."/>
            <person name="Tsui S.K."/>
        </authorList>
    </citation>
    <scope>NUCLEOTIDE SEQUENCE [LARGE SCALE GENOMIC DNA]</scope>
    <source>
        <strain evidence="4">Derp</strain>
    </source>
</reference>
<feature type="region of interest" description="Disordered" evidence="1">
    <location>
        <begin position="172"/>
        <end position="218"/>
    </location>
</feature>
<feature type="transmembrane region" description="Helical" evidence="2">
    <location>
        <begin position="127"/>
        <end position="149"/>
    </location>
</feature>
<keyword evidence="2" id="KW-1133">Transmembrane helix</keyword>
<organism evidence="4 5">
    <name type="scientific">Dermatophagoides pteronyssinus</name>
    <name type="common">European house dust mite</name>
    <dbReference type="NCBI Taxonomy" id="6956"/>
    <lineage>
        <taxon>Eukaryota</taxon>
        <taxon>Metazoa</taxon>
        <taxon>Ecdysozoa</taxon>
        <taxon>Arthropoda</taxon>
        <taxon>Chelicerata</taxon>
        <taxon>Arachnida</taxon>
        <taxon>Acari</taxon>
        <taxon>Acariformes</taxon>
        <taxon>Sarcoptiformes</taxon>
        <taxon>Astigmata</taxon>
        <taxon>Psoroptidia</taxon>
        <taxon>Analgoidea</taxon>
        <taxon>Pyroglyphidae</taxon>
        <taxon>Dermatophagoidinae</taxon>
        <taxon>Dermatophagoides</taxon>
    </lineage>
</organism>
<dbReference type="Proteomes" id="UP000887458">
    <property type="component" value="Unassembled WGS sequence"/>
</dbReference>
<protein>
    <submittedName>
        <fullName evidence="4">Uncharacterized protein</fullName>
    </submittedName>
</protein>